<dbReference type="Gene3D" id="1.10.8.100">
    <property type="entry name" value="Ribosomal RNA adenine dimethylase-like, domain 2"/>
    <property type="match status" value="1"/>
</dbReference>
<keyword evidence="2 7" id="KW-0698">rRNA processing</keyword>
<dbReference type="PROSITE" id="PS51689">
    <property type="entry name" value="SAM_RNA_A_N6_MT"/>
    <property type="match status" value="1"/>
</dbReference>
<evidence type="ECO:0000256" key="3">
    <source>
        <dbReference type="ARBA" id="ARBA00022603"/>
    </source>
</evidence>
<accession>A0A6C2UAZ9</accession>
<proteinExistence type="inferred from homology"/>
<evidence type="ECO:0000256" key="8">
    <source>
        <dbReference type="PROSITE-ProRule" id="PRU01026"/>
    </source>
</evidence>
<dbReference type="GO" id="GO:0003723">
    <property type="term" value="F:RNA binding"/>
    <property type="evidence" value="ECO:0007669"/>
    <property type="project" value="UniProtKB-UniRule"/>
</dbReference>
<dbReference type="Proteomes" id="UP000366872">
    <property type="component" value="Unassembled WGS sequence"/>
</dbReference>
<evidence type="ECO:0000256" key="6">
    <source>
        <dbReference type="ARBA" id="ARBA00022884"/>
    </source>
</evidence>
<evidence type="ECO:0000256" key="7">
    <source>
        <dbReference type="HAMAP-Rule" id="MF_00607"/>
    </source>
</evidence>
<keyword evidence="11" id="KW-1185">Reference proteome</keyword>
<evidence type="ECO:0000313" key="10">
    <source>
        <dbReference type="EMBL" id="VGO16486.1"/>
    </source>
</evidence>
<dbReference type="Gene3D" id="3.40.50.150">
    <property type="entry name" value="Vaccinia Virus protein VP39"/>
    <property type="match status" value="1"/>
</dbReference>
<feature type="binding site" evidence="7 8">
    <location>
        <position position="33"/>
    </location>
    <ligand>
        <name>S-adenosyl-L-methionine</name>
        <dbReference type="ChEBI" id="CHEBI:59789"/>
    </ligand>
</feature>
<dbReference type="InterPro" id="IPR023165">
    <property type="entry name" value="rRNA_Ade_diMease-like_C"/>
</dbReference>
<dbReference type="HAMAP" id="MF_00607">
    <property type="entry name" value="16SrRNA_methyltr_A"/>
    <property type="match status" value="1"/>
</dbReference>
<dbReference type="SMART" id="SM00650">
    <property type="entry name" value="rADc"/>
    <property type="match status" value="1"/>
</dbReference>
<reference evidence="10 11" key="1">
    <citation type="submission" date="2019-04" db="EMBL/GenBank/DDBJ databases">
        <authorList>
            <person name="Van Vliet M D."/>
        </authorList>
    </citation>
    <scope>NUCLEOTIDE SEQUENCE [LARGE SCALE GENOMIC DNA]</scope>
    <source>
        <strain evidence="10 11">F1</strain>
    </source>
</reference>
<keyword evidence="5 7" id="KW-0949">S-adenosyl-L-methionine</keyword>
<dbReference type="InterPro" id="IPR011530">
    <property type="entry name" value="rRNA_adenine_dimethylase"/>
</dbReference>
<dbReference type="EMBL" id="CAAHFG010000003">
    <property type="protein sequence ID" value="VGO16486.1"/>
    <property type="molecule type" value="Genomic_DNA"/>
</dbReference>
<keyword evidence="1 7" id="KW-0963">Cytoplasm</keyword>
<gene>
    <name evidence="7 10" type="primary">rsmA</name>
    <name evidence="7" type="synonym">ksgA</name>
    <name evidence="10" type="ORF">PDESU_05077</name>
</gene>
<evidence type="ECO:0000256" key="5">
    <source>
        <dbReference type="ARBA" id="ARBA00022691"/>
    </source>
</evidence>
<protein>
    <recommendedName>
        <fullName evidence="7">Ribosomal RNA small subunit methyltransferase A</fullName>
        <ecNumber evidence="7">2.1.1.182</ecNumber>
    </recommendedName>
    <alternativeName>
        <fullName evidence="7">16S rRNA (adenine(1518)-N(6)/adenine(1519)-N(6))-dimethyltransferase</fullName>
    </alternativeName>
    <alternativeName>
        <fullName evidence="7">16S rRNA dimethyladenosine transferase</fullName>
    </alternativeName>
    <alternativeName>
        <fullName evidence="7">16S rRNA dimethylase</fullName>
    </alternativeName>
    <alternativeName>
        <fullName evidence="7">S-adenosylmethionine-6-N', N'-adenosyl(rRNA) dimethyltransferase</fullName>
    </alternativeName>
</protein>
<keyword evidence="3 7" id="KW-0489">Methyltransferase</keyword>
<dbReference type="SUPFAM" id="SSF53335">
    <property type="entry name" value="S-adenosyl-L-methionine-dependent methyltransferases"/>
    <property type="match status" value="1"/>
</dbReference>
<dbReference type="PROSITE" id="PS01131">
    <property type="entry name" value="RRNA_A_DIMETH"/>
    <property type="match status" value="1"/>
</dbReference>
<dbReference type="InterPro" id="IPR020596">
    <property type="entry name" value="rRNA_Ade_Mease_Trfase_CS"/>
</dbReference>
<feature type="binding site" evidence="7 8">
    <location>
        <position position="79"/>
    </location>
    <ligand>
        <name>S-adenosyl-L-methionine</name>
        <dbReference type="ChEBI" id="CHEBI:59789"/>
    </ligand>
</feature>
<dbReference type="AlphaFoldDB" id="A0A6C2UAZ9"/>
<evidence type="ECO:0000259" key="9">
    <source>
        <dbReference type="SMART" id="SM00650"/>
    </source>
</evidence>
<dbReference type="GO" id="GO:0052908">
    <property type="term" value="F:16S rRNA (adenine(1518)-N(6)/adenine(1519)-N(6))-dimethyltransferase activity"/>
    <property type="evidence" value="ECO:0007669"/>
    <property type="project" value="UniProtKB-EC"/>
</dbReference>
<feature type="binding site" evidence="7 8">
    <location>
        <position position="101"/>
    </location>
    <ligand>
        <name>S-adenosyl-L-methionine</name>
        <dbReference type="ChEBI" id="CHEBI:59789"/>
    </ligand>
</feature>
<dbReference type="InterPro" id="IPR001737">
    <property type="entry name" value="KsgA/Erm"/>
</dbReference>
<comment type="catalytic activity">
    <reaction evidence="7">
        <text>adenosine(1518)/adenosine(1519) in 16S rRNA + 4 S-adenosyl-L-methionine = N(6)-dimethyladenosine(1518)/N(6)-dimethyladenosine(1519) in 16S rRNA + 4 S-adenosyl-L-homocysteine + 4 H(+)</text>
        <dbReference type="Rhea" id="RHEA:19609"/>
        <dbReference type="Rhea" id="RHEA-COMP:10232"/>
        <dbReference type="Rhea" id="RHEA-COMP:10233"/>
        <dbReference type="ChEBI" id="CHEBI:15378"/>
        <dbReference type="ChEBI" id="CHEBI:57856"/>
        <dbReference type="ChEBI" id="CHEBI:59789"/>
        <dbReference type="ChEBI" id="CHEBI:74411"/>
        <dbReference type="ChEBI" id="CHEBI:74493"/>
        <dbReference type="EC" id="2.1.1.182"/>
    </reaction>
</comment>
<dbReference type="GO" id="GO:0005829">
    <property type="term" value="C:cytosol"/>
    <property type="evidence" value="ECO:0007669"/>
    <property type="project" value="TreeGrafter"/>
</dbReference>
<keyword evidence="6 7" id="KW-0694">RNA-binding</keyword>
<sequence length="277" mass="30710">MSEEPKLTSPKEVRGLLAQLGHRPNKGLGQNYLIDANILDIIAATAQIQPDESVLEIGPGLGALTERIIPQAKSVTCIEKDPTMVKYLKSRFSSFTLVESDALDVDMDALFEKGITKVAANLPYSVASRLMVDIAECAHRPELMSLTIQKEVADRLCAPPGDGHYGVLGILTGVYYENKLVKKISPTCFLPPPKVWSAVVKMERRSEPLIEEELYPLFKKLVKGCFSQRRKQIGTILKKLGVEPVDPILADAGIEHAERPEKIEIERWAQLARVLSR</sequence>
<dbReference type="CDD" id="cd02440">
    <property type="entry name" value="AdoMet_MTases"/>
    <property type="match status" value="1"/>
</dbReference>
<dbReference type="NCBIfam" id="TIGR00755">
    <property type="entry name" value="ksgA"/>
    <property type="match status" value="1"/>
</dbReference>
<organism evidence="10 11">
    <name type="scientific">Pontiella desulfatans</name>
    <dbReference type="NCBI Taxonomy" id="2750659"/>
    <lineage>
        <taxon>Bacteria</taxon>
        <taxon>Pseudomonadati</taxon>
        <taxon>Kiritimatiellota</taxon>
        <taxon>Kiritimatiellia</taxon>
        <taxon>Kiritimatiellales</taxon>
        <taxon>Pontiellaceae</taxon>
        <taxon>Pontiella</taxon>
    </lineage>
</organism>
<evidence type="ECO:0000313" key="11">
    <source>
        <dbReference type="Proteomes" id="UP000366872"/>
    </source>
</evidence>
<comment type="similarity">
    <text evidence="7">Belongs to the class I-like SAM-binding methyltransferase superfamily. rRNA adenine N(6)-methyltransferase family. RsmA subfamily.</text>
</comment>
<dbReference type="PANTHER" id="PTHR11727">
    <property type="entry name" value="DIMETHYLADENOSINE TRANSFERASE"/>
    <property type="match status" value="1"/>
</dbReference>
<dbReference type="Pfam" id="PF00398">
    <property type="entry name" value="RrnaAD"/>
    <property type="match status" value="1"/>
</dbReference>
<evidence type="ECO:0000256" key="4">
    <source>
        <dbReference type="ARBA" id="ARBA00022679"/>
    </source>
</evidence>
<feature type="binding site" evidence="7 8">
    <location>
        <position position="58"/>
    </location>
    <ligand>
        <name>S-adenosyl-L-methionine</name>
        <dbReference type="ChEBI" id="CHEBI:59789"/>
    </ligand>
</feature>
<name>A0A6C2UAZ9_PONDE</name>
<feature type="binding site" evidence="7 8">
    <location>
        <position position="121"/>
    </location>
    <ligand>
        <name>S-adenosyl-L-methionine</name>
        <dbReference type="ChEBI" id="CHEBI:59789"/>
    </ligand>
</feature>
<dbReference type="PANTHER" id="PTHR11727:SF7">
    <property type="entry name" value="DIMETHYLADENOSINE TRANSFERASE-RELATED"/>
    <property type="match status" value="1"/>
</dbReference>
<dbReference type="InterPro" id="IPR029063">
    <property type="entry name" value="SAM-dependent_MTases_sf"/>
</dbReference>
<evidence type="ECO:0000256" key="2">
    <source>
        <dbReference type="ARBA" id="ARBA00022552"/>
    </source>
</evidence>
<comment type="function">
    <text evidence="7">Specifically dimethylates two adjacent adenosines (A1518 and A1519) in the loop of a conserved hairpin near the 3'-end of 16S rRNA in the 30S particle. May play a critical role in biogenesis of 30S subunits.</text>
</comment>
<dbReference type="InterPro" id="IPR020598">
    <property type="entry name" value="rRNA_Ade_methylase_Trfase_N"/>
</dbReference>
<comment type="subcellular location">
    <subcellularLocation>
        <location evidence="7">Cytoplasm</location>
    </subcellularLocation>
</comment>
<feature type="binding site" evidence="7 8">
    <location>
        <position position="31"/>
    </location>
    <ligand>
        <name>S-adenosyl-L-methionine</name>
        <dbReference type="ChEBI" id="CHEBI:59789"/>
    </ligand>
</feature>
<evidence type="ECO:0000256" key="1">
    <source>
        <dbReference type="ARBA" id="ARBA00022490"/>
    </source>
</evidence>
<feature type="domain" description="Ribosomal RNA adenine methylase transferase N-terminal" evidence="9">
    <location>
        <begin position="38"/>
        <end position="206"/>
    </location>
</feature>
<keyword evidence="4 7" id="KW-0808">Transferase</keyword>
<dbReference type="EC" id="2.1.1.182" evidence="7"/>